<keyword evidence="3" id="KW-1185">Reference proteome</keyword>
<evidence type="ECO:0000313" key="2">
    <source>
        <dbReference type="EMBL" id="CAI2367238.1"/>
    </source>
</evidence>
<dbReference type="EMBL" id="CAMPGE010008338">
    <property type="protein sequence ID" value="CAI2367238.1"/>
    <property type="molecule type" value="Genomic_DNA"/>
</dbReference>
<feature type="region of interest" description="Disordered" evidence="1">
    <location>
        <begin position="139"/>
        <end position="158"/>
    </location>
</feature>
<accession>A0AAD1UDK7</accession>
<evidence type="ECO:0000313" key="3">
    <source>
        <dbReference type="Proteomes" id="UP001295684"/>
    </source>
</evidence>
<sequence length="435" mass="51049">MINRRIYPFITKNLGANYKVRASREAPRLYQTRTNEPIKDMIYFPAQKKPIRGPVKPVTKNRNFKRLRKHKTVARIQSKNLNKSDVIIRNNKHFKKINAADLELDPDKTLSRRAFSNPRNDVRLKRRKNSKVFSAYAKPKNTNKSSKRKLSPKQPDLSQYDYRRNKCHLLLSSGLREAKLFEDKQSGEITMKNTKNTSYLQKIFTPSVEEKEIPQDEEFSQISVGELEDDCIIEDDESTLNQCESKAFEICKGKVNQIQRFRPSTAVVREPKPRAQQSKRERPMTSNKYKKAYATLLAKTKCSSEFEFKDFMNDPAPMSKELNEEDEIIMMKSAYNSLVSIPTQLKFRSTTKASSIRERAMSVVKNRVSQEDETGRRVSKIIKNDQLSIKRENKKILKEMIEKCNIDKEDLFKRKRKLKFKRYGLFKKFRQECGF</sequence>
<protein>
    <submittedName>
        <fullName evidence="2">Uncharacterized protein</fullName>
    </submittedName>
</protein>
<evidence type="ECO:0000256" key="1">
    <source>
        <dbReference type="SAM" id="MobiDB-lite"/>
    </source>
</evidence>
<dbReference type="AlphaFoldDB" id="A0AAD1UDK7"/>
<proteinExistence type="predicted"/>
<organism evidence="2 3">
    <name type="scientific">Euplotes crassus</name>
    <dbReference type="NCBI Taxonomy" id="5936"/>
    <lineage>
        <taxon>Eukaryota</taxon>
        <taxon>Sar</taxon>
        <taxon>Alveolata</taxon>
        <taxon>Ciliophora</taxon>
        <taxon>Intramacronucleata</taxon>
        <taxon>Spirotrichea</taxon>
        <taxon>Hypotrichia</taxon>
        <taxon>Euplotida</taxon>
        <taxon>Euplotidae</taxon>
        <taxon>Moneuplotes</taxon>
    </lineage>
</organism>
<name>A0AAD1UDK7_EUPCR</name>
<gene>
    <name evidence="2" type="ORF">ECRASSUSDP1_LOCUS8518</name>
</gene>
<reference evidence="2" key="1">
    <citation type="submission" date="2023-07" db="EMBL/GenBank/DDBJ databases">
        <authorList>
            <consortium name="AG Swart"/>
            <person name="Singh M."/>
            <person name="Singh A."/>
            <person name="Seah K."/>
            <person name="Emmerich C."/>
        </authorList>
    </citation>
    <scope>NUCLEOTIDE SEQUENCE</scope>
    <source>
        <strain evidence="2">DP1</strain>
    </source>
</reference>
<comment type="caution">
    <text evidence="2">The sequence shown here is derived from an EMBL/GenBank/DDBJ whole genome shotgun (WGS) entry which is preliminary data.</text>
</comment>
<dbReference type="Proteomes" id="UP001295684">
    <property type="component" value="Unassembled WGS sequence"/>
</dbReference>